<dbReference type="SUPFAM" id="SSF47823">
    <property type="entry name" value="lambda integrase-like, N-terminal domain"/>
    <property type="match status" value="1"/>
</dbReference>
<dbReference type="Proteomes" id="UP000683360">
    <property type="component" value="Unassembled WGS sequence"/>
</dbReference>
<dbReference type="InterPro" id="IPR011010">
    <property type="entry name" value="DNA_brk_join_enz"/>
</dbReference>
<dbReference type="EMBL" id="CAJPWZ010002883">
    <property type="protein sequence ID" value="CAG2246795.1"/>
    <property type="molecule type" value="Genomic_DNA"/>
</dbReference>
<dbReference type="PANTHER" id="PTHR34605:SF3">
    <property type="entry name" value="P CELL-TYPE AGGLUTINATION PROTEIN MAP4-LIKE-RELATED"/>
    <property type="match status" value="1"/>
</dbReference>
<dbReference type="Pfam" id="PF00589">
    <property type="entry name" value="Phage_integrase"/>
    <property type="match status" value="1"/>
</dbReference>
<sequence length="750" mass="85769">MNFNPGHGSTLPVNQNTFGVQNPTLGEFANPNQMNFPNSFVSQVPIFSMQNQQMQMSKHGYPATAFSGVDMVSPEIRTKIISGKDINLNILLLPNYETPNHQKFKENDDRLKRNLTLDEFIIAFGRYKKIMCQVFPNRAEELDCYLSHIIETANVWPGIIFEYHKMFSAKCSIMLQEHNIKIDWSRGDLELRQMVCAGSTVNMCNFCSSTLHKSSMCGNSRGYQNSKTQPTQDKYGRDIVVHDGMQICNNFNQPKGCVKPYCRYAHVCKICKKTHGKFECSTNKSMPGTQQEQNKSFPVRQPNNEHYSVNDLIDKDLCSLTYIKIDDAINAIQRYGSKSLCCKVDISDAFKQLPIKKEQWHLFCVKWNGQYYHYVRLPFGCRSSPRLFDSLSTSVCWIAQNNYDIKVIFHLLDDFLTVDKPSDCGERTMALLSLIFNKLNIPLSYEQISSVSTRGRESSNSLSNPGRDYLDIAVENLQAFAVADSTKALYNVGYEHYLKFLQLQGSTWSTFQLPPVSENLLMRFIAYCESNKHLRYSTIKSYLCGIRFFYLLKGGVNPLENFVDVLIEAACVTAFFGFLRCGEFSVYDTKKIDHESNLCLSDVQISNDCIFVHLKKSKTDPFRYGITIPLFKNSTDICPVVVLQKYYRLRMSIFSNSESFFITNKGDSLSRNFFISHVKCTLDKLGLSSEKYNGHSFRNGAATTAHKARLEDHLIQTLGRWSSDCYTKYIHTSPDVLRQAQIQMTSTLNN</sequence>
<name>A0A8S3UL13_MYTED</name>
<comment type="caution">
    <text evidence="4">The sequence shown here is derived from an EMBL/GenBank/DDBJ whole genome shotgun (WGS) entry which is preliminary data.</text>
</comment>
<dbReference type="SUPFAM" id="SSF56672">
    <property type="entry name" value="DNA/RNA polymerases"/>
    <property type="match status" value="1"/>
</dbReference>
<feature type="domain" description="Tyr recombinase" evidence="3">
    <location>
        <begin position="597"/>
        <end position="731"/>
    </location>
</feature>
<dbReference type="GO" id="GO:0015074">
    <property type="term" value="P:DNA integration"/>
    <property type="evidence" value="ECO:0007669"/>
    <property type="project" value="InterPro"/>
</dbReference>
<reference evidence="4" key="1">
    <citation type="submission" date="2021-03" db="EMBL/GenBank/DDBJ databases">
        <authorList>
            <person name="Bekaert M."/>
        </authorList>
    </citation>
    <scope>NUCLEOTIDE SEQUENCE</scope>
</reference>
<dbReference type="OrthoDB" id="10068687at2759"/>
<dbReference type="Gene3D" id="3.10.10.10">
    <property type="entry name" value="HIV Type 1 Reverse Transcriptase, subunit A, domain 1"/>
    <property type="match status" value="1"/>
</dbReference>
<dbReference type="InterPro" id="IPR002104">
    <property type="entry name" value="Integrase_catalytic"/>
</dbReference>
<dbReference type="InterPro" id="IPR052925">
    <property type="entry name" value="Phage_Integrase-like_Recomb"/>
</dbReference>
<dbReference type="PANTHER" id="PTHR34605">
    <property type="entry name" value="PHAGE_INTEGRASE DOMAIN-CONTAINING PROTEIN"/>
    <property type="match status" value="1"/>
</dbReference>
<dbReference type="InterPro" id="IPR043502">
    <property type="entry name" value="DNA/RNA_pol_sf"/>
</dbReference>
<dbReference type="InterPro" id="IPR010998">
    <property type="entry name" value="Integrase_recombinase_N"/>
</dbReference>
<proteinExistence type="predicted"/>
<dbReference type="GO" id="GO:0003677">
    <property type="term" value="F:DNA binding"/>
    <property type="evidence" value="ECO:0007669"/>
    <property type="project" value="UniProtKB-KW"/>
</dbReference>
<keyword evidence="2" id="KW-0233">DNA recombination</keyword>
<gene>
    <name evidence="4" type="ORF">MEDL_58794</name>
</gene>
<evidence type="ECO:0000313" key="4">
    <source>
        <dbReference type="EMBL" id="CAG2246795.1"/>
    </source>
</evidence>
<dbReference type="SUPFAM" id="SSF56349">
    <property type="entry name" value="DNA breaking-rejoining enzymes"/>
    <property type="match status" value="1"/>
</dbReference>
<keyword evidence="5" id="KW-1185">Reference proteome</keyword>
<keyword evidence="1" id="KW-0238">DNA-binding</keyword>
<evidence type="ECO:0000256" key="2">
    <source>
        <dbReference type="ARBA" id="ARBA00023172"/>
    </source>
</evidence>
<dbReference type="Gene3D" id="1.10.443.10">
    <property type="entry name" value="Intergrase catalytic core"/>
    <property type="match status" value="1"/>
</dbReference>
<evidence type="ECO:0000259" key="3">
    <source>
        <dbReference type="Pfam" id="PF00589"/>
    </source>
</evidence>
<accession>A0A8S3UL13</accession>
<dbReference type="AlphaFoldDB" id="A0A8S3UL13"/>
<protein>
    <recommendedName>
        <fullName evidence="3">Tyr recombinase domain-containing protein</fullName>
    </recommendedName>
</protein>
<dbReference type="Gene3D" id="3.30.70.270">
    <property type="match status" value="1"/>
</dbReference>
<dbReference type="InterPro" id="IPR013762">
    <property type="entry name" value="Integrase-like_cat_sf"/>
</dbReference>
<evidence type="ECO:0000313" key="5">
    <source>
        <dbReference type="Proteomes" id="UP000683360"/>
    </source>
</evidence>
<dbReference type="GO" id="GO:0006310">
    <property type="term" value="P:DNA recombination"/>
    <property type="evidence" value="ECO:0007669"/>
    <property type="project" value="UniProtKB-KW"/>
</dbReference>
<dbReference type="InterPro" id="IPR043128">
    <property type="entry name" value="Rev_trsase/Diguanyl_cyclase"/>
</dbReference>
<dbReference type="Gene3D" id="1.10.150.130">
    <property type="match status" value="1"/>
</dbReference>
<organism evidence="4 5">
    <name type="scientific">Mytilus edulis</name>
    <name type="common">Blue mussel</name>
    <dbReference type="NCBI Taxonomy" id="6550"/>
    <lineage>
        <taxon>Eukaryota</taxon>
        <taxon>Metazoa</taxon>
        <taxon>Spiralia</taxon>
        <taxon>Lophotrochozoa</taxon>
        <taxon>Mollusca</taxon>
        <taxon>Bivalvia</taxon>
        <taxon>Autobranchia</taxon>
        <taxon>Pteriomorphia</taxon>
        <taxon>Mytilida</taxon>
        <taxon>Mytiloidea</taxon>
        <taxon>Mytilidae</taxon>
        <taxon>Mytilinae</taxon>
        <taxon>Mytilus</taxon>
    </lineage>
</organism>
<evidence type="ECO:0000256" key="1">
    <source>
        <dbReference type="ARBA" id="ARBA00023125"/>
    </source>
</evidence>